<dbReference type="InterPro" id="IPR019378">
    <property type="entry name" value="GDP-Fuc_O-FucTrfase"/>
</dbReference>
<evidence type="ECO:0000256" key="2">
    <source>
        <dbReference type="ARBA" id="ARBA00022676"/>
    </source>
</evidence>
<reference evidence="8" key="1">
    <citation type="submission" date="2020-08" db="EMBL/GenBank/DDBJ databases">
        <title>Plant Genome Project.</title>
        <authorList>
            <person name="Zhang R.-G."/>
        </authorList>
    </citation>
    <scope>NUCLEOTIDE SEQUENCE</scope>
    <source>
        <strain evidence="8">WSP0</strain>
        <tissue evidence="8">Leaf</tissue>
    </source>
</reference>
<feature type="region of interest" description="Disordered" evidence="7">
    <location>
        <begin position="516"/>
        <end position="539"/>
    </location>
</feature>
<dbReference type="AlphaFoldDB" id="A0AAV6JNG7"/>
<comment type="similarity">
    <text evidence="1">Belongs to the glycosyltransferase GT106 family.</text>
</comment>
<proteinExistence type="inferred from homology"/>
<dbReference type="EMBL" id="JACTNZ010000007">
    <property type="protein sequence ID" value="KAG5541638.1"/>
    <property type="molecule type" value="Genomic_DNA"/>
</dbReference>
<accession>A0AAV6JNG7</accession>
<evidence type="ECO:0000256" key="7">
    <source>
        <dbReference type="SAM" id="MobiDB-lite"/>
    </source>
</evidence>
<dbReference type="PANTHER" id="PTHR31818">
    <property type="entry name" value="O-FUCOSYLTRANSFERASE 16"/>
    <property type="match status" value="1"/>
</dbReference>
<dbReference type="Pfam" id="PF10250">
    <property type="entry name" value="O-FucT"/>
    <property type="match status" value="2"/>
</dbReference>
<dbReference type="GO" id="GO:0016757">
    <property type="term" value="F:glycosyltransferase activity"/>
    <property type="evidence" value="ECO:0007669"/>
    <property type="project" value="UniProtKB-KW"/>
</dbReference>
<evidence type="ECO:0000313" key="8">
    <source>
        <dbReference type="EMBL" id="KAG5541638.1"/>
    </source>
</evidence>
<evidence type="ECO:0000256" key="6">
    <source>
        <dbReference type="ARBA" id="ARBA00030350"/>
    </source>
</evidence>
<dbReference type="Proteomes" id="UP000823749">
    <property type="component" value="Chromosome 7"/>
</dbReference>
<evidence type="ECO:0000313" key="9">
    <source>
        <dbReference type="Proteomes" id="UP000823749"/>
    </source>
</evidence>
<protein>
    <recommendedName>
        <fullName evidence="6">O-fucosyltransferase family protein</fullName>
    </recommendedName>
</protein>
<gene>
    <name evidence="8" type="ORF">RHGRI_021466</name>
</gene>
<dbReference type="GO" id="GO:0006004">
    <property type="term" value="P:fucose metabolic process"/>
    <property type="evidence" value="ECO:0007669"/>
    <property type="project" value="UniProtKB-KW"/>
</dbReference>
<evidence type="ECO:0000256" key="3">
    <source>
        <dbReference type="ARBA" id="ARBA00022679"/>
    </source>
</evidence>
<keyword evidence="5" id="KW-0119">Carbohydrate metabolism</keyword>
<name>A0AAV6JNG7_9ERIC</name>
<keyword evidence="9" id="KW-1185">Reference proteome</keyword>
<dbReference type="PANTHER" id="PTHR31818:SF3">
    <property type="entry name" value="O-FUCOSYLTRANSFERASE 29"/>
    <property type="match status" value="1"/>
</dbReference>
<keyword evidence="4" id="KW-0294">Fucose metabolism</keyword>
<evidence type="ECO:0000256" key="1">
    <source>
        <dbReference type="ARBA" id="ARBA00007737"/>
    </source>
</evidence>
<evidence type="ECO:0000256" key="4">
    <source>
        <dbReference type="ARBA" id="ARBA00023253"/>
    </source>
</evidence>
<evidence type="ECO:0000256" key="5">
    <source>
        <dbReference type="ARBA" id="ARBA00023277"/>
    </source>
</evidence>
<keyword evidence="3" id="KW-0808">Transferase</keyword>
<sequence>MGKEIDHFAIDAAQVDPCCCSALLLIVIAKRCCLKKKRGCCEDVNGADTCIVSGVVFLDFLKFGLKIMRAQEKHEDLFFIDTALYLTRLAKKGDKVVENDKDLWANVKARLMILSNVILTEYQDHQLPMVSDALGKMHAHLTAAVVSNDPRQDSIALSHFNVENYNFVPLDLMPSPWLESPSPMSSREGLIVHQLIFGNPSFQNFTTNAVKEGLVLLITDAVVVARILNATLVVPELDHHSFWKDDSDFPNVFDVNWFISTLSKDVTIVKRIPDKVMRSMEKPPYTMRVPRKSEPEYYLEQVLPILLRRRDLSPEGERQRSKCPLTPHEVGLMLQALGFSNDTHIYVASGEIYGGEETLQPLRDLFPNFYTKEMLASEELQPFLSFSSRLAAIDYIVCDESDVFVTNNNGNMAKILAGRSSLFMARGRMDAATFARKVKSCQRGFMGDPEEMRPGRVEFNEFPSSCICQKPFTYSNGYNENDRDQTPKQGPIFTENKFAQRYNGNSQVVNSLQRLNSPNAREGSVSLAGDTDNKDFLQD</sequence>
<comment type="caution">
    <text evidence="8">The sequence shown here is derived from an EMBL/GenBank/DDBJ whole genome shotgun (WGS) entry which is preliminary data.</text>
</comment>
<organism evidence="8 9">
    <name type="scientific">Rhododendron griersonianum</name>
    <dbReference type="NCBI Taxonomy" id="479676"/>
    <lineage>
        <taxon>Eukaryota</taxon>
        <taxon>Viridiplantae</taxon>
        <taxon>Streptophyta</taxon>
        <taxon>Embryophyta</taxon>
        <taxon>Tracheophyta</taxon>
        <taxon>Spermatophyta</taxon>
        <taxon>Magnoliopsida</taxon>
        <taxon>eudicotyledons</taxon>
        <taxon>Gunneridae</taxon>
        <taxon>Pentapetalae</taxon>
        <taxon>asterids</taxon>
        <taxon>Ericales</taxon>
        <taxon>Ericaceae</taxon>
        <taxon>Ericoideae</taxon>
        <taxon>Rhodoreae</taxon>
        <taxon>Rhododendron</taxon>
    </lineage>
</organism>
<keyword evidence="2" id="KW-0328">Glycosyltransferase</keyword>